<evidence type="ECO:0000313" key="6">
    <source>
        <dbReference type="EMBL" id="CAK9882784.1"/>
    </source>
</evidence>
<dbReference type="SUPFAM" id="SSF53098">
    <property type="entry name" value="Ribonuclease H-like"/>
    <property type="match status" value="1"/>
</dbReference>
<keyword evidence="3" id="KW-0863">Zinc-finger</keyword>
<dbReference type="PANTHER" id="PTHR46481">
    <property type="entry name" value="ZINC FINGER BED DOMAIN-CONTAINING PROTEIN 4"/>
    <property type="match status" value="1"/>
</dbReference>
<keyword evidence="7" id="KW-1185">Reference proteome</keyword>
<reference evidence="6" key="1">
    <citation type="submission" date="2024-03" db="EMBL/GenBank/DDBJ databases">
        <authorList>
            <consortium name="ELIXIR-Norway"/>
            <consortium name="Elixir Norway"/>
        </authorList>
    </citation>
    <scope>NUCLEOTIDE SEQUENCE</scope>
</reference>
<evidence type="ECO:0000256" key="1">
    <source>
        <dbReference type="ARBA" id="ARBA00004123"/>
    </source>
</evidence>
<evidence type="ECO:0000256" key="5">
    <source>
        <dbReference type="ARBA" id="ARBA00023242"/>
    </source>
</evidence>
<keyword evidence="5" id="KW-0539">Nucleus</keyword>
<dbReference type="InterPro" id="IPR052035">
    <property type="entry name" value="ZnF_BED_domain_contain"/>
</dbReference>
<evidence type="ECO:0000313" key="7">
    <source>
        <dbReference type="Proteomes" id="UP001497522"/>
    </source>
</evidence>
<dbReference type="PANTHER" id="PTHR46481:SF10">
    <property type="entry name" value="ZINC FINGER BED DOMAIN-CONTAINING PROTEIN 39"/>
    <property type="match status" value="1"/>
</dbReference>
<evidence type="ECO:0008006" key="8">
    <source>
        <dbReference type="Google" id="ProtNLM"/>
    </source>
</evidence>
<dbReference type="EMBL" id="OZ023710">
    <property type="protein sequence ID" value="CAK9882784.1"/>
    <property type="molecule type" value="Genomic_DNA"/>
</dbReference>
<evidence type="ECO:0000256" key="2">
    <source>
        <dbReference type="ARBA" id="ARBA00022723"/>
    </source>
</evidence>
<organism evidence="6 7">
    <name type="scientific">Sphagnum jensenii</name>
    <dbReference type="NCBI Taxonomy" id="128206"/>
    <lineage>
        <taxon>Eukaryota</taxon>
        <taxon>Viridiplantae</taxon>
        <taxon>Streptophyta</taxon>
        <taxon>Embryophyta</taxon>
        <taxon>Bryophyta</taxon>
        <taxon>Sphagnophytina</taxon>
        <taxon>Sphagnopsida</taxon>
        <taxon>Sphagnales</taxon>
        <taxon>Sphagnaceae</taxon>
        <taxon>Sphagnum</taxon>
    </lineage>
</organism>
<protein>
    <recommendedName>
        <fullName evidence="8">Transposase</fullName>
    </recommendedName>
</protein>
<dbReference type="InterPro" id="IPR012337">
    <property type="entry name" value="RNaseH-like_sf"/>
</dbReference>
<sequence>MGSSSSEAGDEDRISDGVRSDAGVVVVNLADAGSTTLAHKRKRARGEFPWAHTHGWTEGDPLAQKGKRQCIHCKKWFSSKTNCFGWKVHLSSKHNLSWVGSDKASSAPGFDILVQTMLKPVSFPDHVTRKYENDVVDFVIGGNISLRAAGGKRFKELLQSLTNGYSPPSTRTILRRIVELYLIARPLLAGFFSSLTVAISLTLDGWSNRNLKGFYVVTAYWIDTVTAKSKSLLLTIIDIASGRGVGVRVAKALFEHLKGMGLNVLPKLLNVVIDNGSDAIAAVKHMFQLINATVGYEQMRSCNHVRCADHSVQLTVLKVLVRIKDINA</sequence>
<accession>A0ABP1C2E6</accession>
<keyword evidence="2" id="KW-0479">Metal-binding</keyword>
<comment type="subcellular location">
    <subcellularLocation>
        <location evidence="1">Nucleus</location>
    </subcellularLocation>
</comment>
<dbReference type="Proteomes" id="UP001497522">
    <property type="component" value="Chromosome 9"/>
</dbReference>
<keyword evidence="4" id="KW-0862">Zinc</keyword>
<evidence type="ECO:0000256" key="3">
    <source>
        <dbReference type="ARBA" id="ARBA00022771"/>
    </source>
</evidence>
<proteinExistence type="predicted"/>
<name>A0ABP1C2E6_9BRYO</name>
<evidence type="ECO:0000256" key="4">
    <source>
        <dbReference type="ARBA" id="ARBA00022833"/>
    </source>
</evidence>
<gene>
    <name evidence="6" type="ORF">CSSPJE1EN2_LOCUS24035</name>
</gene>